<dbReference type="OrthoDB" id="1657402at2759"/>
<dbReference type="Proteomes" id="UP000759131">
    <property type="component" value="Unassembled WGS sequence"/>
</dbReference>
<organism evidence="1">
    <name type="scientific">Medioppia subpectinata</name>
    <dbReference type="NCBI Taxonomy" id="1979941"/>
    <lineage>
        <taxon>Eukaryota</taxon>
        <taxon>Metazoa</taxon>
        <taxon>Ecdysozoa</taxon>
        <taxon>Arthropoda</taxon>
        <taxon>Chelicerata</taxon>
        <taxon>Arachnida</taxon>
        <taxon>Acari</taxon>
        <taxon>Acariformes</taxon>
        <taxon>Sarcoptiformes</taxon>
        <taxon>Oribatida</taxon>
        <taxon>Brachypylina</taxon>
        <taxon>Oppioidea</taxon>
        <taxon>Oppiidae</taxon>
        <taxon>Medioppia</taxon>
    </lineage>
</organism>
<dbReference type="Gene3D" id="2.60.120.260">
    <property type="entry name" value="Galactose-binding domain-like"/>
    <property type="match status" value="1"/>
</dbReference>
<name>A0A7R9KWV7_9ACAR</name>
<reference evidence="1" key="1">
    <citation type="submission" date="2020-11" db="EMBL/GenBank/DDBJ databases">
        <authorList>
            <person name="Tran Van P."/>
        </authorList>
    </citation>
    <scope>NUCLEOTIDE SEQUENCE</scope>
</reference>
<dbReference type="EMBL" id="CAJPIZ010007080">
    <property type="protein sequence ID" value="CAG2110044.1"/>
    <property type="molecule type" value="Genomic_DNA"/>
</dbReference>
<dbReference type="AlphaFoldDB" id="A0A7R9KWV7"/>
<evidence type="ECO:0000313" key="1">
    <source>
        <dbReference type="EMBL" id="CAD7629614.1"/>
    </source>
</evidence>
<accession>A0A7R9KWV7</accession>
<keyword evidence="2" id="KW-1185">Reference proteome</keyword>
<evidence type="ECO:0000313" key="2">
    <source>
        <dbReference type="Proteomes" id="UP000759131"/>
    </source>
</evidence>
<feature type="non-terminal residue" evidence="1">
    <location>
        <position position="65"/>
    </location>
</feature>
<proteinExistence type="predicted"/>
<protein>
    <submittedName>
        <fullName evidence="1">Uncharacterized protein</fullName>
    </submittedName>
</protein>
<gene>
    <name evidence="1" type="ORF">OSB1V03_LOCUS10029</name>
</gene>
<feature type="non-terminal residue" evidence="1">
    <location>
        <position position="1"/>
    </location>
</feature>
<dbReference type="EMBL" id="OC861655">
    <property type="protein sequence ID" value="CAD7629614.1"/>
    <property type="molecule type" value="Genomic_DNA"/>
</dbReference>
<sequence length="65" mass="7196">GPQHTLYIPAPLLKSGLNHISVFELHSPKDGIQFTDTPDLAFMTIAGKRLKTYDHFPAIAGHQKN</sequence>